<evidence type="ECO:0000313" key="5">
    <source>
        <dbReference type="Proteomes" id="UP001152484"/>
    </source>
</evidence>
<gene>
    <name evidence="4" type="ORF">CEURO_LOCUS9904</name>
</gene>
<dbReference type="Pfam" id="PF07707">
    <property type="entry name" value="BACK"/>
    <property type="match status" value="1"/>
</dbReference>
<evidence type="ECO:0000256" key="1">
    <source>
        <dbReference type="ARBA" id="ARBA00002668"/>
    </source>
</evidence>
<feature type="domain" description="BTB" evidence="3">
    <location>
        <begin position="218"/>
        <end position="281"/>
    </location>
</feature>
<organism evidence="4 5">
    <name type="scientific">Cuscuta europaea</name>
    <name type="common">European dodder</name>
    <dbReference type="NCBI Taxonomy" id="41803"/>
    <lineage>
        <taxon>Eukaryota</taxon>
        <taxon>Viridiplantae</taxon>
        <taxon>Streptophyta</taxon>
        <taxon>Embryophyta</taxon>
        <taxon>Tracheophyta</taxon>
        <taxon>Spermatophyta</taxon>
        <taxon>Magnoliopsida</taxon>
        <taxon>eudicotyledons</taxon>
        <taxon>Gunneridae</taxon>
        <taxon>Pentapetalae</taxon>
        <taxon>asterids</taxon>
        <taxon>lamiids</taxon>
        <taxon>Solanales</taxon>
        <taxon>Convolvulaceae</taxon>
        <taxon>Cuscuteae</taxon>
        <taxon>Cuscuta</taxon>
        <taxon>Cuscuta subgen. Cuscuta</taxon>
    </lineage>
</organism>
<dbReference type="CDD" id="cd18186">
    <property type="entry name" value="BTB_POZ_ZBTB_KLHL-like"/>
    <property type="match status" value="1"/>
</dbReference>
<dbReference type="AlphaFoldDB" id="A0A9P1E8P4"/>
<dbReference type="SUPFAM" id="SSF54695">
    <property type="entry name" value="POZ domain"/>
    <property type="match status" value="2"/>
</dbReference>
<evidence type="ECO:0000259" key="3">
    <source>
        <dbReference type="PROSITE" id="PS50097"/>
    </source>
</evidence>
<dbReference type="SMART" id="SM00875">
    <property type="entry name" value="BACK"/>
    <property type="match status" value="1"/>
</dbReference>
<name>A0A9P1E8P4_CUSEU</name>
<reference evidence="4" key="1">
    <citation type="submission" date="2022-07" db="EMBL/GenBank/DDBJ databases">
        <authorList>
            <person name="Macas J."/>
            <person name="Novak P."/>
            <person name="Neumann P."/>
        </authorList>
    </citation>
    <scope>NUCLEOTIDE SEQUENCE</scope>
</reference>
<dbReference type="Gene3D" id="2.60.120.260">
    <property type="entry name" value="Galactose-binding domain-like"/>
    <property type="match status" value="1"/>
</dbReference>
<dbReference type="OrthoDB" id="19132at2759"/>
<dbReference type="PROSITE" id="PS50097">
    <property type="entry name" value="BTB"/>
    <property type="match status" value="2"/>
</dbReference>
<keyword evidence="5" id="KW-1185">Reference proteome</keyword>
<accession>A0A9P1E8P4</accession>
<dbReference type="Pfam" id="PF12248">
    <property type="entry name" value="Methyltransf_FA"/>
    <property type="match status" value="1"/>
</dbReference>
<comment type="caution">
    <text evidence="4">The sequence shown here is derived from an EMBL/GenBank/DDBJ whole genome shotgun (WGS) entry which is preliminary data.</text>
</comment>
<dbReference type="Gene3D" id="1.25.40.420">
    <property type="match status" value="1"/>
</dbReference>
<sequence length="812" mass="92264">MAINQRNFLTVVAPFECSWHDDLRFREGGRGCVAFDAFAQNDVTVVFRERVGSQHYHYKRDDSPHYTVIIGSHRNRRLKIEVDGETAVDAAGVDLPCSASTFQSYWICVYDGLISIGKGRNPFHDLCFQWHHSNPNCSVQYVGLSSWDKHVGYRNVHILPPVTLNNSISLWGHVDHHHLGNDGCAIGNSKNELVGGTGGDFEASWGGLENYLESWELSDVIFIVGKDEGRAVPAHKVILAAAGNFGFTCTGKDIINLHDVSYPVLHAFLQYIYTGHTQISECEVNSLKALSLQFKVAPLLKQCEEIVAHFSIDNRLLDSGKNAEISYVSRALCIPAFPYGLPINTWKLEQFFLTGKYSDLKIYVRDFIVQSHKVILGLWSAPFSKMFTNGMKESFSSTLNLRDVNPESFRAMLEFLYTGKLKKEITGDINTLLLQLLLLADKFGVYLLHQECCKVVLDHLKEDTVCPVLQVIASVLSCKLIEEAYKREFAVHFDYCTTASNEFVMLDEATFSVILQHPELTVTSEENVLNAIFCWSSQAEEYLGWERLDEMMMNSTPEVLFGQRLTLLDVFLPFVRFSLLPHALLEKLQRSEISKQIPIFHHLVKEAIAFLQFGSTCLQKNHRFQHRRSSFKEHQYICDGDSNGVFYFAGTSYGAHQWMNPVLCKRVNITASSPFSRFTDPKVLVSRNFQGTSFAGPQVENGNISSWWMVDLGHDHQLMCNYYTIRQDGSRTFMRSWNFQGSGDGVNWTNLIEHKEDQTICKPGQFASWPVIGSDPLFPFRFFRILMTGPSADEMGIWNCSICFLELYGYFL</sequence>
<feature type="domain" description="BTB" evidence="3">
    <location>
        <begin position="358"/>
        <end position="425"/>
    </location>
</feature>
<protein>
    <recommendedName>
        <fullName evidence="3">BTB domain-containing protein</fullName>
    </recommendedName>
</protein>
<dbReference type="SMART" id="SM00225">
    <property type="entry name" value="BTB"/>
    <property type="match status" value="2"/>
</dbReference>
<evidence type="ECO:0000256" key="2">
    <source>
        <dbReference type="ARBA" id="ARBA00004906"/>
    </source>
</evidence>
<dbReference type="InterPro" id="IPR011705">
    <property type="entry name" value="BACK"/>
</dbReference>
<dbReference type="InterPro" id="IPR022041">
    <property type="entry name" value="Methyltransf_FA"/>
</dbReference>
<dbReference type="InterPro" id="IPR008979">
    <property type="entry name" value="Galactose-bd-like_sf"/>
</dbReference>
<dbReference type="Gene3D" id="3.30.710.10">
    <property type="entry name" value="Potassium Channel Kv1.1, Chain A"/>
    <property type="match status" value="2"/>
</dbReference>
<dbReference type="PANTHER" id="PTHR47457:SF1">
    <property type="entry name" value="BTB DOMAIN-CONTAINING PROTEIN-RELATED"/>
    <property type="match status" value="1"/>
</dbReference>
<dbReference type="InterPro" id="IPR000421">
    <property type="entry name" value="FA58C"/>
</dbReference>
<dbReference type="Pfam" id="PF00651">
    <property type="entry name" value="BTB"/>
    <property type="match status" value="2"/>
</dbReference>
<evidence type="ECO:0000313" key="4">
    <source>
        <dbReference type="EMBL" id="CAH9087082.1"/>
    </source>
</evidence>
<dbReference type="Pfam" id="PF00754">
    <property type="entry name" value="F5_F8_type_C"/>
    <property type="match status" value="1"/>
</dbReference>
<proteinExistence type="predicted"/>
<comment type="function">
    <text evidence="1">May act as a substrate-specific adapter of an E3 ubiquitin-protein ligase complex (CUL3-RBX1-BTB) which mediates the ubiquitination and subsequent proteasomal degradation of target proteins.</text>
</comment>
<dbReference type="EMBL" id="CAMAPE010000019">
    <property type="protein sequence ID" value="CAH9087082.1"/>
    <property type="molecule type" value="Genomic_DNA"/>
</dbReference>
<dbReference type="SUPFAM" id="SSF49785">
    <property type="entry name" value="Galactose-binding domain-like"/>
    <property type="match status" value="1"/>
</dbReference>
<dbReference type="InterPro" id="IPR011333">
    <property type="entry name" value="SKP1/BTB/POZ_sf"/>
</dbReference>
<comment type="pathway">
    <text evidence="2">Protein modification; protein ubiquitination.</text>
</comment>
<dbReference type="InterPro" id="IPR000210">
    <property type="entry name" value="BTB/POZ_dom"/>
</dbReference>
<dbReference type="Proteomes" id="UP001152484">
    <property type="component" value="Unassembled WGS sequence"/>
</dbReference>
<dbReference type="PANTHER" id="PTHR47457">
    <property type="entry name" value="OS05G0345500 PROTEIN"/>
    <property type="match status" value="1"/>
</dbReference>